<reference evidence="2" key="1">
    <citation type="submission" date="2018-07" db="EMBL/GenBank/DDBJ databases">
        <title>Mitochondrial genome of Parborlasia corrugatus (Nemertea: Cerebratulidae).</title>
        <authorList>
            <person name="Redak C.A."/>
            <person name="Halanych K.M."/>
        </authorList>
    </citation>
    <scope>NUCLEOTIDE SEQUENCE</scope>
</reference>
<keyword evidence="1" id="KW-0472">Membrane</keyword>
<feature type="transmembrane region" description="Helical" evidence="1">
    <location>
        <begin position="6"/>
        <end position="24"/>
    </location>
</feature>
<proteinExistence type="predicted"/>
<name>A0A3Q8U9H5_PARCG</name>
<organism evidence="2">
    <name type="scientific">Parborlasia corrugatus</name>
    <name type="common">Antarctic nemertean worm</name>
    <dbReference type="NCBI Taxonomy" id="187802"/>
    <lineage>
        <taxon>Eukaryota</taxon>
        <taxon>Metazoa</taxon>
        <taxon>Spiralia</taxon>
        <taxon>Lophotrochozoa</taxon>
        <taxon>Nemertea</taxon>
        <taxon>Pilidiophora</taxon>
        <taxon>Heteronemertea</taxon>
        <taxon>Lineidae</taxon>
        <taxon>Parborlasia</taxon>
    </lineage>
</organism>
<dbReference type="EMBL" id="MH630149">
    <property type="protein sequence ID" value="AZL92891.1"/>
    <property type="molecule type" value="Genomic_DNA"/>
</dbReference>
<protein>
    <submittedName>
        <fullName evidence="2">ATP synthase F0 subunit 8</fullName>
    </submittedName>
</protein>
<evidence type="ECO:0000313" key="2">
    <source>
        <dbReference type="EMBL" id="AZL92891.1"/>
    </source>
</evidence>
<geneLocation type="mitochondrion" evidence="2"/>
<keyword evidence="1" id="KW-0812">Transmembrane</keyword>
<evidence type="ECO:0000256" key="1">
    <source>
        <dbReference type="SAM" id="Phobius"/>
    </source>
</evidence>
<sequence>MPQLAPLSWILLPVGLLLIILFLYSSIWWGKKCSLATNSVWFKNDGFFFWSW</sequence>
<keyword evidence="1" id="KW-1133">Transmembrane helix</keyword>
<keyword evidence="2" id="KW-0496">Mitochondrion</keyword>
<accession>A0A3Q8U9H5</accession>
<dbReference type="AlphaFoldDB" id="A0A3Q8U9H5"/>
<gene>
    <name evidence="2" type="primary">atp8</name>
</gene>